<keyword evidence="3" id="KW-1185">Reference proteome</keyword>
<dbReference type="RefSeq" id="WP_013468874.1">
    <property type="nucleotide sequence ID" value="NC_014810.2"/>
</dbReference>
<dbReference type="STRING" id="936155.HFELIS_04200"/>
<keyword evidence="1" id="KW-0472">Membrane</keyword>
<keyword evidence="1" id="KW-1133">Transmembrane helix</keyword>
<dbReference type="GeneID" id="43500482"/>
<dbReference type="KEGG" id="hfe:HFELIS_04200"/>
<accession>E7A9C6</accession>
<organism evidence="2 3">
    <name type="scientific">Helicobacter felis (strain ATCC 49179 / CCUG 28539 / NCTC 12436 / CS1)</name>
    <dbReference type="NCBI Taxonomy" id="936155"/>
    <lineage>
        <taxon>Bacteria</taxon>
        <taxon>Pseudomonadati</taxon>
        <taxon>Campylobacterota</taxon>
        <taxon>Epsilonproteobacteria</taxon>
        <taxon>Campylobacterales</taxon>
        <taxon>Helicobacteraceae</taxon>
        <taxon>Helicobacter</taxon>
    </lineage>
</organism>
<dbReference type="AlphaFoldDB" id="E7A9C6"/>
<feature type="transmembrane region" description="Helical" evidence="1">
    <location>
        <begin position="20"/>
        <end position="42"/>
    </location>
</feature>
<dbReference type="Proteomes" id="UP000007934">
    <property type="component" value="Chromosome"/>
</dbReference>
<feature type="transmembrane region" description="Helical" evidence="1">
    <location>
        <begin position="63"/>
        <end position="87"/>
    </location>
</feature>
<keyword evidence="1" id="KW-0812">Transmembrane</keyword>
<proteinExistence type="predicted"/>
<evidence type="ECO:0000313" key="2">
    <source>
        <dbReference type="EMBL" id="CBY82504.1"/>
    </source>
</evidence>
<evidence type="ECO:0000256" key="1">
    <source>
        <dbReference type="SAM" id="Phobius"/>
    </source>
</evidence>
<reference evidence="2 3" key="1">
    <citation type="journal article" date="2011" name="Genome Biol. Evol.">
        <title>Comparative whole genome sequence analysis of the carcinogenic bacterial model pathogen Helicobacter felis.</title>
        <authorList>
            <person name="Arnold I.C."/>
            <person name="Zigova Z."/>
            <person name="Holden M."/>
            <person name="Lawley T.D."/>
            <person name="Rad R."/>
            <person name="Dougan G."/>
            <person name="Falkow S."/>
            <person name="Bentley S.D."/>
            <person name="Muller A."/>
        </authorList>
    </citation>
    <scope>NUCLEOTIDE SEQUENCE [LARGE SCALE GENOMIC DNA]</scope>
    <source>
        <strain evidence="3">ATCC 49179 / CCUG 28539 / NCTC 12436 / CS1</strain>
    </source>
</reference>
<protein>
    <submittedName>
        <fullName evidence="2">Uncharacterized protein</fullName>
    </submittedName>
</protein>
<sequence length="90" mass="9699">MANAVTGTKDTKDTEYTTTIIITIMVAPTIITIITTAVNTIITTIINMESTALTKLHPPRFHGAFLSLLPILPATRGISLEIVVFVLQSC</sequence>
<dbReference type="HOGENOM" id="CLU_2436751_0_0_7"/>
<name>E7A9C6_HELFC</name>
<dbReference type="EMBL" id="FQ670179">
    <property type="protein sequence ID" value="CBY82504.1"/>
    <property type="molecule type" value="Genomic_DNA"/>
</dbReference>
<evidence type="ECO:0000313" key="3">
    <source>
        <dbReference type="Proteomes" id="UP000007934"/>
    </source>
</evidence>
<gene>
    <name evidence="2" type="ordered locus">Hfelis_04200</name>
</gene>